<proteinExistence type="predicted"/>
<protein>
    <submittedName>
        <fullName evidence="1">HEPN domain-containing protein</fullName>
    </submittedName>
</protein>
<comment type="caution">
    <text evidence="1">The sequence shown here is derived from an EMBL/GenBank/DDBJ whole genome shotgun (WGS) entry which is preliminary data.</text>
</comment>
<organism evidence="1 2">
    <name type="scientific">Bacillus inaquosorum</name>
    <dbReference type="NCBI Taxonomy" id="483913"/>
    <lineage>
        <taxon>Bacteria</taxon>
        <taxon>Bacillati</taxon>
        <taxon>Bacillota</taxon>
        <taxon>Bacilli</taxon>
        <taxon>Bacillales</taxon>
        <taxon>Bacillaceae</taxon>
        <taxon>Bacillus</taxon>
    </lineage>
</organism>
<sequence length="394" mass="46330">MDKESLKIEYLVFIDTGNAFCADINAFNSLLQSNAKICIDNNQMLFRDLKVEYNVQMQNSAQENKKFFHVILECNDIQEIDKFEDLLRLVRDILYKVCKRDQLQKLWDDVSYYYSCRAYPLINELENLMRKLITKFMLTNVGLAWAKHSTPKEVRDSVKGSKIDGSIDYLYNIDFIQLTDYLFRPYSPHSNIEMFNKLREAKEINDLNLDDMKSYIPKSNWERYFSDLVQCEAAYLEKKWQRLYELRNKVAHNNFFNKNDYEEIINNYKEVKKIIEEAIQILDQVQVPEEDKEIVAENIGDHVSIRETLAIYVSQIERVLAEIAYIESKETSNSIVTIDDLLKYKIIDMDTVNNIEALSYILKNSDVDKSDLELAASLLVQLNFILKTLSSKYS</sequence>
<gene>
    <name evidence="1" type="ORF">MOE99_14245</name>
</gene>
<accession>A0A9Q4HV41</accession>
<reference evidence="1" key="1">
    <citation type="submission" date="2022-02" db="EMBL/GenBank/DDBJ databases">
        <title>Crop Bioprotection Bacillus Genome Sequencing.</title>
        <authorList>
            <person name="Dunlap C."/>
        </authorList>
    </citation>
    <scope>NUCLEOTIDE SEQUENCE</scope>
    <source>
        <strain evidence="1">T20C13</strain>
    </source>
</reference>
<dbReference type="EMBL" id="JALAXJ010000015">
    <property type="protein sequence ID" value="MCY9230486.1"/>
    <property type="molecule type" value="Genomic_DNA"/>
</dbReference>
<dbReference type="RefSeq" id="WP_268288746.1">
    <property type="nucleotide sequence ID" value="NZ_JALALE010000004.1"/>
</dbReference>
<evidence type="ECO:0000313" key="2">
    <source>
        <dbReference type="Proteomes" id="UP001066278"/>
    </source>
</evidence>
<name>A0A9Q4HV41_9BACI</name>
<dbReference type="AlphaFoldDB" id="A0A9Q4HV41"/>
<dbReference type="Proteomes" id="UP001066278">
    <property type="component" value="Unassembled WGS sequence"/>
</dbReference>
<evidence type="ECO:0000313" key="1">
    <source>
        <dbReference type="EMBL" id="MCY9230486.1"/>
    </source>
</evidence>